<gene>
    <name evidence="1" type="ORF">PVIIG_04682</name>
</gene>
<dbReference type="Proteomes" id="UP000053562">
    <property type="component" value="Unassembled WGS sequence"/>
</dbReference>
<reference evidence="1 2" key="1">
    <citation type="submission" date="2011-08" db="EMBL/GenBank/DDBJ databases">
        <title>The Genome Sequence of Plasmodium vivax India VII.</title>
        <authorList>
            <consortium name="The Broad Institute Genome Sequencing Platform"/>
            <consortium name="The Broad Institute Genome Sequencing Center for Infectious Disease"/>
            <person name="Neafsey D."/>
            <person name="Carlton J."/>
            <person name="Barnwell J."/>
            <person name="Collins W."/>
            <person name="Escalante A."/>
            <person name="Mullikin J."/>
            <person name="Saul A."/>
            <person name="Guigo R."/>
            <person name="Camara F."/>
            <person name="Young S.K."/>
            <person name="Zeng Q."/>
            <person name="Gargeya S."/>
            <person name="Fitzgerald M."/>
            <person name="Haas B."/>
            <person name="Abouelleil A."/>
            <person name="Alvarado L."/>
            <person name="Arachchi H.M."/>
            <person name="Berlin A."/>
            <person name="Brown A."/>
            <person name="Chapman S.B."/>
            <person name="Chen Z."/>
            <person name="Dunbar C."/>
            <person name="Freedman E."/>
            <person name="Gearin G."/>
            <person name="Gellesch M."/>
            <person name="Goldberg J."/>
            <person name="Griggs A."/>
            <person name="Gujja S."/>
            <person name="Heiman D."/>
            <person name="Howarth C."/>
            <person name="Larson L."/>
            <person name="Lui A."/>
            <person name="MacDonald P.J.P."/>
            <person name="Montmayeur A."/>
            <person name="Murphy C."/>
            <person name="Neiman D."/>
            <person name="Pearson M."/>
            <person name="Priest M."/>
            <person name="Roberts A."/>
            <person name="Saif S."/>
            <person name="Shea T."/>
            <person name="Shenoy N."/>
            <person name="Sisk P."/>
            <person name="Stolte C."/>
            <person name="Sykes S."/>
            <person name="Wortman J."/>
            <person name="Nusbaum C."/>
            <person name="Birren B."/>
        </authorList>
    </citation>
    <scope>NUCLEOTIDE SEQUENCE [LARGE SCALE GENOMIC DNA]</scope>
    <source>
        <strain evidence="1 2">India VII</strain>
    </source>
</reference>
<organism evidence="1 2">
    <name type="scientific">Plasmodium vivax India VII</name>
    <dbReference type="NCBI Taxonomy" id="1077284"/>
    <lineage>
        <taxon>Eukaryota</taxon>
        <taxon>Sar</taxon>
        <taxon>Alveolata</taxon>
        <taxon>Apicomplexa</taxon>
        <taxon>Aconoidasida</taxon>
        <taxon>Haemosporida</taxon>
        <taxon>Plasmodiidae</taxon>
        <taxon>Plasmodium</taxon>
        <taxon>Plasmodium (Plasmodium)</taxon>
    </lineage>
</organism>
<evidence type="ECO:0000313" key="2">
    <source>
        <dbReference type="Proteomes" id="UP000053562"/>
    </source>
</evidence>
<dbReference type="EMBL" id="KQ234239">
    <property type="protein sequence ID" value="KMZ81592.1"/>
    <property type="molecule type" value="Genomic_DNA"/>
</dbReference>
<evidence type="ECO:0000313" key="1">
    <source>
        <dbReference type="EMBL" id="KMZ81592.1"/>
    </source>
</evidence>
<sequence length="42" mass="5369">MVVSYHKGCLQICYYYYYYYYYDTQPNSFRIQLRDKQLHNNL</sequence>
<protein>
    <submittedName>
        <fullName evidence="1">Uncharacterized protein</fullName>
    </submittedName>
</protein>
<proteinExistence type="predicted"/>
<accession>A0A0J9SHX5</accession>
<dbReference type="AlphaFoldDB" id="A0A0J9SHX5"/>
<name>A0A0J9SHX5_PLAVI</name>